<sequence length="349" mass="38939">MNARSPPPNVSIPNARPRAPTVSSMNAPSVVPMSPSSNRSARRPVLSPINTTIAAAQGNSILPEMADTMRTPRTPFIRSAKSQDFSRSSGLSPVSTISGHGTHTLSPRGPPPAGPIPPVPTRRPPHPLPSSDDGNLSDSDSESINKETLGGLEAPIEGYLLSAGKEVRRIEKYMLYQVYYDEHDMFRKPTFLEQMPPPEKVLDVGCGYGYWLRFASWQWRFSQFTGFDIRQYTSCSMPNDQQERIKYSYGDITDLSPMDRRNLGQFNYIRVANMSIAIPWPKWKQVMQTLSSLLAPGGILEVCHAPIACHITEQATRFWTMDGICLSSRTQLRNGPSRVFWRCCGHTNR</sequence>
<evidence type="ECO:0000313" key="2">
    <source>
        <dbReference type="EMBL" id="KZT53771.1"/>
    </source>
</evidence>
<dbReference type="EMBL" id="KV424029">
    <property type="protein sequence ID" value="KZT53771.1"/>
    <property type="molecule type" value="Genomic_DNA"/>
</dbReference>
<dbReference type="AlphaFoldDB" id="A0A165DXZ8"/>
<keyword evidence="3" id="KW-1185">Reference proteome</keyword>
<dbReference type="Pfam" id="PF13489">
    <property type="entry name" value="Methyltransf_23"/>
    <property type="match status" value="1"/>
</dbReference>
<feature type="compositionally biased region" description="Low complexity" evidence="1">
    <location>
        <begin position="129"/>
        <end position="138"/>
    </location>
</feature>
<feature type="region of interest" description="Disordered" evidence="1">
    <location>
        <begin position="78"/>
        <end position="148"/>
    </location>
</feature>
<feature type="region of interest" description="Disordered" evidence="1">
    <location>
        <begin position="1"/>
        <end position="47"/>
    </location>
</feature>
<feature type="compositionally biased region" description="Pro residues" evidence="1">
    <location>
        <begin position="1"/>
        <end position="10"/>
    </location>
</feature>
<dbReference type="SUPFAM" id="SSF53335">
    <property type="entry name" value="S-adenosyl-L-methionine-dependent methyltransferases"/>
    <property type="match status" value="1"/>
</dbReference>
<feature type="compositionally biased region" description="Polar residues" evidence="1">
    <location>
        <begin position="80"/>
        <end position="105"/>
    </location>
</feature>
<dbReference type="Gene3D" id="3.40.50.150">
    <property type="entry name" value="Vaccinia Virus protein VP39"/>
    <property type="match status" value="1"/>
</dbReference>
<dbReference type="InParanoid" id="A0A165DXZ8"/>
<feature type="compositionally biased region" description="Pro residues" evidence="1">
    <location>
        <begin position="108"/>
        <end position="128"/>
    </location>
</feature>
<evidence type="ECO:0000256" key="1">
    <source>
        <dbReference type="SAM" id="MobiDB-lite"/>
    </source>
</evidence>
<evidence type="ECO:0000313" key="3">
    <source>
        <dbReference type="Proteomes" id="UP000076842"/>
    </source>
</evidence>
<gene>
    <name evidence="2" type="ORF">CALCODRAFT_37692</name>
</gene>
<dbReference type="CDD" id="cd02440">
    <property type="entry name" value="AdoMet_MTases"/>
    <property type="match status" value="1"/>
</dbReference>
<accession>A0A165DXZ8</accession>
<proteinExistence type="predicted"/>
<dbReference type="OrthoDB" id="2013972at2759"/>
<evidence type="ECO:0008006" key="4">
    <source>
        <dbReference type="Google" id="ProtNLM"/>
    </source>
</evidence>
<protein>
    <recommendedName>
        <fullName evidence="4">Methyltransferase domain-containing protein</fullName>
    </recommendedName>
</protein>
<dbReference type="Proteomes" id="UP000076842">
    <property type="component" value="Unassembled WGS sequence"/>
</dbReference>
<name>A0A165DXZ8_9BASI</name>
<dbReference type="InterPro" id="IPR029063">
    <property type="entry name" value="SAM-dependent_MTases_sf"/>
</dbReference>
<reference evidence="2 3" key="1">
    <citation type="journal article" date="2016" name="Mol. Biol. Evol.">
        <title>Comparative Genomics of Early-Diverging Mushroom-Forming Fungi Provides Insights into the Origins of Lignocellulose Decay Capabilities.</title>
        <authorList>
            <person name="Nagy L.G."/>
            <person name="Riley R."/>
            <person name="Tritt A."/>
            <person name="Adam C."/>
            <person name="Daum C."/>
            <person name="Floudas D."/>
            <person name="Sun H."/>
            <person name="Yadav J.S."/>
            <person name="Pangilinan J."/>
            <person name="Larsson K.H."/>
            <person name="Matsuura K."/>
            <person name="Barry K."/>
            <person name="Labutti K."/>
            <person name="Kuo R."/>
            <person name="Ohm R.A."/>
            <person name="Bhattacharya S.S."/>
            <person name="Shirouzu T."/>
            <person name="Yoshinaga Y."/>
            <person name="Martin F.M."/>
            <person name="Grigoriev I.V."/>
            <person name="Hibbett D.S."/>
        </authorList>
    </citation>
    <scope>NUCLEOTIDE SEQUENCE [LARGE SCALE GENOMIC DNA]</scope>
    <source>
        <strain evidence="2 3">HHB12733</strain>
    </source>
</reference>
<dbReference type="STRING" id="1353952.A0A165DXZ8"/>
<organism evidence="2 3">
    <name type="scientific">Calocera cornea HHB12733</name>
    <dbReference type="NCBI Taxonomy" id="1353952"/>
    <lineage>
        <taxon>Eukaryota</taxon>
        <taxon>Fungi</taxon>
        <taxon>Dikarya</taxon>
        <taxon>Basidiomycota</taxon>
        <taxon>Agaricomycotina</taxon>
        <taxon>Dacrymycetes</taxon>
        <taxon>Dacrymycetales</taxon>
        <taxon>Dacrymycetaceae</taxon>
        <taxon>Calocera</taxon>
    </lineage>
</organism>